<keyword evidence="2" id="KW-1185">Reference proteome</keyword>
<sequence>MASQLSSLAVSAGMCLAAVSAIAFLMIILYILGVVASFAVFCIREFSQKAQDRPPLLGTALIQLKNFDRLFDEHVSYALLHRTSRLVYPEHSEIFTSDPAVIEHFLKTNFSKYSKGAFNTRVMRDLFGDGIFATDGEKWRHQRKLASHEFSTKVLRDFSSDIFRMNAAKLAEKISYAAADKITINMQDLLMRTTMDSMFKVGLGTELNTLSGSDESSIQFSNAFDEASSLVYYRYVDLFWQVKRYLNIGSEAKLKKSIQIIEMKNVHDRKAREDILSRFILASEEDPETMNDRYLRDIVLSFLIAGKDTTANTLSWFFYMLCKNPIVQDKVAYEIKESVEWAQEDNMETYSRRLNQGAIDKMHYLHATLTETLRLYPAVPVDGKMADEDDVLPNGYRVIKGDGMNYMIYAMGRMKYLWGEDAEEFRPERWLVNGVFQQESPYKFISFNAGPRICLGKEFAYRQMKIVAATLIHFFRFKLEDESKGPVYKTMFTLHMDKGLQLLVYPRGISA</sequence>
<dbReference type="EnsemblPlants" id="AVESA.00010b.r2.7DG1336530.1">
    <property type="protein sequence ID" value="AVESA.00010b.r2.7DG1336530.1.CDS"/>
    <property type="gene ID" value="AVESA.00010b.r2.7DG1336530"/>
</dbReference>
<evidence type="ECO:0000313" key="2">
    <source>
        <dbReference type="Proteomes" id="UP001732700"/>
    </source>
</evidence>
<protein>
    <submittedName>
        <fullName evidence="1">Uncharacterized protein</fullName>
    </submittedName>
</protein>
<proteinExistence type="predicted"/>
<dbReference type="Proteomes" id="UP001732700">
    <property type="component" value="Chromosome 7D"/>
</dbReference>
<organism evidence="1 2">
    <name type="scientific">Avena sativa</name>
    <name type="common">Oat</name>
    <dbReference type="NCBI Taxonomy" id="4498"/>
    <lineage>
        <taxon>Eukaryota</taxon>
        <taxon>Viridiplantae</taxon>
        <taxon>Streptophyta</taxon>
        <taxon>Embryophyta</taxon>
        <taxon>Tracheophyta</taxon>
        <taxon>Spermatophyta</taxon>
        <taxon>Magnoliopsida</taxon>
        <taxon>Liliopsida</taxon>
        <taxon>Poales</taxon>
        <taxon>Poaceae</taxon>
        <taxon>BOP clade</taxon>
        <taxon>Pooideae</taxon>
        <taxon>Poodae</taxon>
        <taxon>Poeae</taxon>
        <taxon>Poeae Chloroplast Group 1 (Aveneae type)</taxon>
        <taxon>Aveninae</taxon>
        <taxon>Avena</taxon>
    </lineage>
</organism>
<reference evidence="1" key="1">
    <citation type="submission" date="2021-05" db="EMBL/GenBank/DDBJ databases">
        <authorList>
            <person name="Scholz U."/>
            <person name="Mascher M."/>
            <person name="Fiebig A."/>
        </authorList>
    </citation>
    <scope>NUCLEOTIDE SEQUENCE [LARGE SCALE GENOMIC DNA]</scope>
</reference>
<accession>A0ACD6A921</accession>
<evidence type="ECO:0000313" key="1">
    <source>
        <dbReference type="EnsemblPlants" id="AVESA.00010b.r2.7DG1336530.1.CDS"/>
    </source>
</evidence>
<reference evidence="1" key="2">
    <citation type="submission" date="2025-09" db="UniProtKB">
        <authorList>
            <consortium name="EnsemblPlants"/>
        </authorList>
    </citation>
    <scope>IDENTIFICATION</scope>
</reference>
<name>A0ACD6A921_AVESA</name>